<evidence type="ECO:0000256" key="1">
    <source>
        <dbReference type="SAM" id="MobiDB-lite"/>
    </source>
</evidence>
<keyword evidence="3" id="KW-1185">Reference proteome</keyword>
<dbReference type="Proteomes" id="UP001305647">
    <property type="component" value="Unassembled WGS sequence"/>
</dbReference>
<organism evidence="2 3">
    <name type="scientific">Parathielavia hyrcaniae</name>
    <dbReference type="NCBI Taxonomy" id="113614"/>
    <lineage>
        <taxon>Eukaryota</taxon>
        <taxon>Fungi</taxon>
        <taxon>Dikarya</taxon>
        <taxon>Ascomycota</taxon>
        <taxon>Pezizomycotina</taxon>
        <taxon>Sordariomycetes</taxon>
        <taxon>Sordariomycetidae</taxon>
        <taxon>Sordariales</taxon>
        <taxon>Chaetomiaceae</taxon>
        <taxon>Parathielavia</taxon>
    </lineage>
</organism>
<protein>
    <submittedName>
        <fullName evidence="2">Uncharacterized protein</fullName>
    </submittedName>
</protein>
<sequence>MAPTGPVSHDAQTNATGFEARRCQGADSSRQASHTLQIPQHGEWSSAPPLGAVWCRMKHQSWLASPFCCWCWRFLSTPAHPAGRNRGPPGHSAAEVSCCLWGSKIARMGGRTHVGTGKPTLTANHSSHPSLCGCWTGSRQAGVAGIVAKPPLRELREWRRTRCAPQSQDLLMC</sequence>
<reference evidence="2" key="1">
    <citation type="journal article" date="2023" name="Mol. Phylogenet. Evol.">
        <title>Genome-scale phylogeny and comparative genomics of the fungal order Sordariales.</title>
        <authorList>
            <person name="Hensen N."/>
            <person name="Bonometti L."/>
            <person name="Westerberg I."/>
            <person name="Brannstrom I.O."/>
            <person name="Guillou S."/>
            <person name="Cros-Aarteil S."/>
            <person name="Calhoun S."/>
            <person name="Haridas S."/>
            <person name="Kuo A."/>
            <person name="Mondo S."/>
            <person name="Pangilinan J."/>
            <person name="Riley R."/>
            <person name="LaButti K."/>
            <person name="Andreopoulos B."/>
            <person name="Lipzen A."/>
            <person name="Chen C."/>
            <person name="Yan M."/>
            <person name="Daum C."/>
            <person name="Ng V."/>
            <person name="Clum A."/>
            <person name="Steindorff A."/>
            <person name="Ohm R.A."/>
            <person name="Martin F."/>
            <person name="Silar P."/>
            <person name="Natvig D.O."/>
            <person name="Lalanne C."/>
            <person name="Gautier V."/>
            <person name="Ament-Velasquez S.L."/>
            <person name="Kruys A."/>
            <person name="Hutchinson M.I."/>
            <person name="Powell A.J."/>
            <person name="Barry K."/>
            <person name="Miller A.N."/>
            <person name="Grigoriev I.V."/>
            <person name="Debuchy R."/>
            <person name="Gladieux P."/>
            <person name="Hiltunen Thoren M."/>
            <person name="Johannesson H."/>
        </authorList>
    </citation>
    <scope>NUCLEOTIDE SEQUENCE</scope>
    <source>
        <strain evidence="2">CBS 757.83</strain>
    </source>
</reference>
<feature type="compositionally biased region" description="Polar residues" evidence="1">
    <location>
        <begin position="26"/>
        <end position="38"/>
    </location>
</feature>
<comment type="caution">
    <text evidence="2">The sequence shown here is derived from an EMBL/GenBank/DDBJ whole genome shotgun (WGS) entry which is preliminary data.</text>
</comment>
<dbReference type="EMBL" id="MU863634">
    <property type="protein sequence ID" value="KAK4101758.1"/>
    <property type="molecule type" value="Genomic_DNA"/>
</dbReference>
<evidence type="ECO:0000313" key="3">
    <source>
        <dbReference type="Proteomes" id="UP001305647"/>
    </source>
</evidence>
<name>A0AAN6T1W6_9PEZI</name>
<reference evidence="2" key="2">
    <citation type="submission" date="2023-05" db="EMBL/GenBank/DDBJ databases">
        <authorList>
            <consortium name="Lawrence Berkeley National Laboratory"/>
            <person name="Steindorff A."/>
            <person name="Hensen N."/>
            <person name="Bonometti L."/>
            <person name="Westerberg I."/>
            <person name="Brannstrom I.O."/>
            <person name="Guillou S."/>
            <person name="Cros-Aarteil S."/>
            <person name="Calhoun S."/>
            <person name="Haridas S."/>
            <person name="Kuo A."/>
            <person name="Mondo S."/>
            <person name="Pangilinan J."/>
            <person name="Riley R."/>
            <person name="Labutti K."/>
            <person name="Andreopoulos B."/>
            <person name="Lipzen A."/>
            <person name="Chen C."/>
            <person name="Yanf M."/>
            <person name="Daum C."/>
            <person name="Ng V."/>
            <person name="Clum A."/>
            <person name="Ohm R."/>
            <person name="Martin F."/>
            <person name="Silar P."/>
            <person name="Natvig D."/>
            <person name="Lalanne C."/>
            <person name="Gautier V."/>
            <person name="Ament-Velasquez S.L."/>
            <person name="Kruys A."/>
            <person name="Hutchinson M.I."/>
            <person name="Powell A.J."/>
            <person name="Barry K."/>
            <person name="Miller A.N."/>
            <person name="Grigoriev I.V."/>
            <person name="Debuchy R."/>
            <person name="Gladieux P."/>
            <person name="Thoren M.H."/>
            <person name="Johannesson H."/>
        </authorList>
    </citation>
    <scope>NUCLEOTIDE SEQUENCE</scope>
    <source>
        <strain evidence="2">CBS 757.83</strain>
    </source>
</reference>
<dbReference type="AlphaFoldDB" id="A0AAN6T1W6"/>
<accession>A0AAN6T1W6</accession>
<proteinExistence type="predicted"/>
<gene>
    <name evidence="2" type="ORF">N658DRAFT_54226</name>
</gene>
<evidence type="ECO:0000313" key="2">
    <source>
        <dbReference type="EMBL" id="KAK4101758.1"/>
    </source>
</evidence>
<feature type="region of interest" description="Disordered" evidence="1">
    <location>
        <begin position="21"/>
        <end position="42"/>
    </location>
</feature>